<dbReference type="FunFam" id="3.30.70.100:FF:000001">
    <property type="entry name" value="ATPase copper transporting beta"/>
    <property type="match status" value="3"/>
</dbReference>
<dbReference type="SUPFAM" id="SSF55008">
    <property type="entry name" value="HMA, heavy metal-associated domain"/>
    <property type="match status" value="3"/>
</dbReference>
<comment type="subcellular location">
    <subcellularLocation>
        <location evidence="1">Golgi apparatus</location>
        <location evidence="1">trans-Golgi network membrane</location>
        <topology evidence="1">Multi-pass membrane protein</topology>
    </subcellularLocation>
    <subcellularLocation>
        <location evidence="15">Membrane</location>
    </subcellularLocation>
</comment>
<evidence type="ECO:0000256" key="13">
    <source>
        <dbReference type="ARBA" id="ARBA00023065"/>
    </source>
</evidence>
<keyword evidence="11 15" id="KW-1133">Transmembrane helix</keyword>
<feature type="domain" description="HMA" evidence="17">
    <location>
        <begin position="208"/>
        <end position="274"/>
    </location>
</feature>
<feature type="compositionally biased region" description="Basic residues" evidence="16">
    <location>
        <begin position="168"/>
        <end position="186"/>
    </location>
</feature>
<feature type="transmembrane region" description="Helical" evidence="15">
    <location>
        <begin position="638"/>
        <end position="660"/>
    </location>
</feature>
<evidence type="ECO:0000256" key="4">
    <source>
        <dbReference type="ARBA" id="ARBA00022692"/>
    </source>
</evidence>
<dbReference type="GO" id="GO:0016887">
    <property type="term" value="F:ATP hydrolysis activity"/>
    <property type="evidence" value="ECO:0007669"/>
    <property type="project" value="InterPro"/>
</dbReference>
<sequence>MATVNIRVEGMVCQSCVQNIEQNLSKKDGVSRVAVSLEEKLARVTYDAAVTNPQELADEIEELGFETMLPSVAASSGASKTCTIGVGGMTCHSCVSLIEDGLGEIAGVESAAVSLEKEQAVIVFNPSMASIEDFKTAIDDMGFIVKTPTEKEGDVVEDDDEVPLIRQRRSRRTPRRSRRSRPKRTVGKGLEQSFREVTMDTIGEEFLLRAQFNLSGLNCASCVAKVEKHLKKKSGVHSARVALLAGKAEVKYNPEKISPEIIAQEVNSLGFTAVYLPEASSGGGTILELKVDSEPMQLTINQVLMGKEGIIGVTVDKHRNARVEYDNTAVGPRDILQMVEKEGFTVTVQAKKRGLVNHGKGIRKWAFIFTVGLIVGIPVFIIKYTPYRHTVHDGNSTRMSNEWPRIGGNGPNTRVFILFLLATLVQFVGGYPFYKAALQGLRHCSVGMDLLVVLATSIAYVYSVAVLISDSVVSGLNYETFFDSVALLITFISFGRLLEHIAKGKTTDALSKLMSLQPSTAVLVHMDENQQERSEEKISVDLVQVGDFLKVVPGEKIPVDGVVVKGRSVVDEALITGESIPVTKEVDDHVIGGTLNKNGSLIVEATHVSGDTMLSQIVTLIEEAQTSKAPIQQIADKVAGYFVPMILTLSFLTFSGWLIFSQVCLHSRNSCESSGGSSNFSNITINGTSPSSNRDSCSSGDCVNIDTVFQYAISVLVIACPCALGLATPTAVMVGTGIGASRGVLIKGGEPLENSHRVKVVVFDKTGTLTYGEPEVVRVIFLVKEDLFPARLFTAALGLAESRSEHPLGEAIVHFAAEELGKEPVGDIVDFEAEPGMGMACTVRGIEAYNIKRRSRNNRSSLIRSAKFVSSSRRAQRSLTSAQKYKVLVGNRLWMSRNGISIAEEVERDIVYYEEQGQTVVLAAMNGILCGVIVIADQLKPEASGTVAALRQMGIRVCMLTGDNRRTANAIAERVGIYPEDVNAEVLPSHKKSQVEKYQEGKTKVAMVGDGINDSPALAQADVGIAIGTGADVAVEAADVVLVKNNLADVVTAIKLSQRTVRKIRMNFVWAVLYNTVGIPIAAGVFSPLGVSIQPWMAAAAMALSSVTVVCNSLLLRCVCYRKQHIENLDTGMNVASTHTRIEYRGYQNLDSGDGEVVLKRVSTRRGRESKRRVTKSGGWREEDVPLVKSIEEESMENAYGAVTKDIIV</sequence>
<dbReference type="PRINTS" id="PR00119">
    <property type="entry name" value="CATATPASE"/>
</dbReference>
<dbReference type="PROSITE" id="PS50846">
    <property type="entry name" value="HMA_2"/>
    <property type="match status" value="3"/>
</dbReference>
<keyword evidence="7 15" id="KW-0547">Nucleotide-binding</keyword>
<dbReference type="AlphaFoldDB" id="A0AA35QXX7"/>
<keyword evidence="6" id="KW-0677">Repeat</keyword>
<evidence type="ECO:0000256" key="5">
    <source>
        <dbReference type="ARBA" id="ARBA00022723"/>
    </source>
</evidence>
<dbReference type="Pfam" id="PF00122">
    <property type="entry name" value="E1-E2_ATPase"/>
    <property type="match status" value="1"/>
</dbReference>
<dbReference type="InterPro" id="IPR036412">
    <property type="entry name" value="HAD-like_sf"/>
</dbReference>
<dbReference type="NCBIfam" id="TIGR00003">
    <property type="entry name" value="copper ion binding protein"/>
    <property type="match status" value="3"/>
</dbReference>
<keyword evidence="13" id="KW-0406">Ion transport</keyword>
<comment type="caution">
    <text evidence="18">The sequence shown here is derived from an EMBL/GenBank/DDBJ whole genome shotgun (WGS) entry which is preliminary data.</text>
</comment>
<evidence type="ECO:0000256" key="1">
    <source>
        <dbReference type="ARBA" id="ARBA00004166"/>
    </source>
</evidence>
<name>A0AA35QXX7_GEOBA</name>
<evidence type="ECO:0000256" key="8">
    <source>
        <dbReference type="ARBA" id="ARBA00022796"/>
    </source>
</evidence>
<dbReference type="CDD" id="cd02094">
    <property type="entry name" value="P-type_ATPase_Cu-like"/>
    <property type="match status" value="1"/>
</dbReference>
<keyword evidence="5 15" id="KW-0479">Metal-binding</keyword>
<dbReference type="InterPro" id="IPR001757">
    <property type="entry name" value="P_typ_ATPase"/>
</dbReference>
<dbReference type="Gene3D" id="3.40.50.1000">
    <property type="entry name" value="HAD superfamily/HAD-like"/>
    <property type="match status" value="1"/>
</dbReference>
<dbReference type="GO" id="GO:0140581">
    <property type="term" value="F:P-type monovalent copper transporter activity"/>
    <property type="evidence" value="ECO:0007669"/>
    <property type="project" value="UniProtKB-EC"/>
</dbReference>
<evidence type="ECO:0000256" key="2">
    <source>
        <dbReference type="ARBA" id="ARBA00012517"/>
    </source>
</evidence>
<dbReference type="NCBIfam" id="TIGR01494">
    <property type="entry name" value="ATPase_P-type"/>
    <property type="match status" value="2"/>
</dbReference>
<dbReference type="SUPFAM" id="SSF56784">
    <property type="entry name" value="HAD-like"/>
    <property type="match status" value="1"/>
</dbReference>
<dbReference type="InterPro" id="IPR018303">
    <property type="entry name" value="ATPase_P-typ_P_site"/>
</dbReference>
<dbReference type="InterPro" id="IPR059000">
    <property type="entry name" value="ATPase_P-type_domA"/>
</dbReference>
<dbReference type="GO" id="GO:0005507">
    <property type="term" value="F:copper ion binding"/>
    <property type="evidence" value="ECO:0007669"/>
    <property type="project" value="InterPro"/>
</dbReference>
<evidence type="ECO:0000256" key="11">
    <source>
        <dbReference type="ARBA" id="ARBA00022989"/>
    </source>
</evidence>
<evidence type="ECO:0000313" key="18">
    <source>
        <dbReference type="EMBL" id="CAI7996627.1"/>
    </source>
</evidence>
<accession>A0AA35QXX7</accession>
<dbReference type="PROSITE" id="PS00154">
    <property type="entry name" value="ATPASE_E1_E2"/>
    <property type="match status" value="1"/>
</dbReference>
<evidence type="ECO:0000256" key="6">
    <source>
        <dbReference type="ARBA" id="ARBA00022737"/>
    </source>
</evidence>
<proteinExistence type="inferred from homology"/>
<comment type="similarity">
    <text evidence="15">Belongs to the cation transport ATPase (P-type) (TC 3.A.3) family. Type IB subfamily.</text>
</comment>
<evidence type="ECO:0000256" key="3">
    <source>
        <dbReference type="ARBA" id="ARBA00022448"/>
    </source>
</evidence>
<dbReference type="GO" id="GO:0016020">
    <property type="term" value="C:membrane"/>
    <property type="evidence" value="ECO:0007669"/>
    <property type="project" value="UniProtKB-SubCell"/>
</dbReference>
<feature type="transmembrane region" description="Helical" evidence="15">
    <location>
        <begin position="1068"/>
        <end position="1090"/>
    </location>
</feature>
<feature type="transmembrane region" description="Helical" evidence="15">
    <location>
        <begin position="365"/>
        <end position="384"/>
    </location>
</feature>
<dbReference type="SFLD" id="SFLDG00002">
    <property type="entry name" value="C1.7:_P-type_atpase_like"/>
    <property type="match status" value="1"/>
</dbReference>
<dbReference type="Proteomes" id="UP001174909">
    <property type="component" value="Unassembled WGS sequence"/>
</dbReference>
<feature type="transmembrane region" description="Helical" evidence="15">
    <location>
        <begin position="708"/>
        <end position="727"/>
    </location>
</feature>
<dbReference type="InterPro" id="IPR006121">
    <property type="entry name" value="HMA_dom"/>
</dbReference>
<evidence type="ECO:0000313" key="19">
    <source>
        <dbReference type="Proteomes" id="UP001174909"/>
    </source>
</evidence>
<keyword evidence="8" id="KW-0187">Copper transport</keyword>
<dbReference type="Gene3D" id="2.70.150.10">
    <property type="entry name" value="Calcium-transporting ATPase, cytoplasmic transduction domain A"/>
    <property type="match status" value="1"/>
</dbReference>
<feature type="domain" description="HMA" evidence="17">
    <location>
        <begin position="2"/>
        <end position="68"/>
    </location>
</feature>
<feature type="transmembrane region" description="Helical" evidence="15">
    <location>
        <begin position="1096"/>
        <end position="1116"/>
    </location>
</feature>
<feature type="transmembrane region" description="Helical" evidence="15">
    <location>
        <begin position="446"/>
        <end position="468"/>
    </location>
</feature>
<dbReference type="NCBIfam" id="TIGR01525">
    <property type="entry name" value="ATPase-IB_hvy"/>
    <property type="match status" value="1"/>
</dbReference>
<dbReference type="PROSITE" id="PS01047">
    <property type="entry name" value="HMA_1"/>
    <property type="match status" value="3"/>
</dbReference>
<evidence type="ECO:0000259" key="17">
    <source>
        <dbReference type="PROSITE" id="PS50846"/>
    </source>
</evidence>
<dbReference type="InterPro" id="IPR023299">
    <property type="entry name" value="ATPase_P-typ_cyto_dom_N"/>
</dbReference>
<dbReference type="Pfam" id="PF00403">
    <property type="entry name" value="HMA"/>
    <property type="match status" value="3"/>
</dbReference>
<keyword evidence="4 15" id="KW-0812">Transmembrane</keyword>
<dbReference type="EMBL" id="CASHTH010000275">
    <property type="protein sequence ID" value="CAI7996627.1"/>
    <property type="molecule type" value="Genomic_DNA"/>
</dbReference>
<dbReference type="PANTHER" id="PTHR46594:SF4">
    <property type="entry name" value="P-TYPE CATION-TRANSPORTING ATPASE"/>
    <property type="match status" value="1"/>
</dbReference>
<evidence type="ECO:0000256" key="10">
    <source>
        <dbReference type="ARBA" id="ARBA00022967"/>
    </source>
</evidence>
<dbReference type="Pfam" id="PF00702">
    <property type="entry name" value="Hydrolase"/>
    <property type="match status" value="1"/>
</dbReference>
<dbReference type="InterPro" id="IPR006122">
    <property type="entry name" value="HMA_Cu_ion-bd"/>
</dbReference>
<protein>
    <recommendedName>
        <fullName evidence="2">P-type Cu(+) transporter</fullName>
        <ecNumber evidence="2">7.2.2.8</ecNumber>
    </recommendedName>
</protein>
<evidence type="ECO:0000256" key="7">
    <source>
        <dbReference type="ARBA" id="ARBA00022741"/>
    </source>
</evidence>
<dbReference type="FunFam" id="3.40.50.1000:FF:000144">
    <property type="entry name" value="copper-transporting ATPase 1 isoform X2"/>
    <property type="match status" value="1"/>
</dbReference>
<dbReference type="SUPFAM" id="SSF81653">
    <property type="entry name" value="Calcium ATPase, transduction domain A"/>
    <property type="match status" value="1"/>
</dbReference>
<feature type="region of interest" description="Disordered" evidence="16">
    <location>
        <begin position="168"/>
        <end position="189"/>
    </location>
</feature>
<dbReference type="InterPro" id="IPR023298">
    <property type="entry name" value="ATPase_P-typ_TM_dom_sf"/>
</dbReference>
<dbReference type="SUPFAM" id="SSF81665">
    <property type="entry name" value="Calcium ATPase, transmembrane domain M"/>
    <property type="match status" value="1"/>
</dbReference>
<feature type="transmembrane region" description="Helical" evidence="15">
    <location>
        <begin position="480"/>
        <end position="498"/>
    </location>
</feature>
<dbReference type="SFLD" id="SFLDF00027">
    <property type="entry name" value="p-type_atpase"/>
    <property type="match status" value="1"/>
</dbReference>
<dbReference type="Gene3D" id="3.30.70.100">
    <property type="match status" value="3"/>
</dbReference>
<evidence type="ECO:0000256" key="16">
    <source>
        <dbReference type="SAM" id="MobiDB-lite"/>
    </source>
</evidence>
<dbReference type="Gene3D" id="3.40.1110.10">
    <property type="entry name" value="Calcium-transporting ATPase, cytoplasmic domain N"/>
    <property type="match status" value="1"/>
</dbReference>
<dbReference type="InterPro" id="IPR023214">
    <property type="entry name" value="HAD_sf"/>
</dbReference>
<dbReference type="CDD" id="cd00371">
    <property type="entry name" value="HMA"/>
    <property type="match status" value="3"/>
</dbReference>
<reference evidence="18" key="1">
    <citation type="submission" date="2023-03" db="EMBL/GenBank/DDBJ databases">
        <authorList>
            <person name="Steffen K."/>
            <person name="Cardenas P."/>
        </authorList>
    </citation>
    <scope>NUCLEOTIDE SEQUENCE</scope>
</reference>
<dbReference type="InterPro" id="IPR027256">
    <property type="entry name" value="P-typ_ATPase_IB"/>
</dbReference>
<keyword evidence="9 15" id="KW-0067">ATP-binding</keyword>
<evidence type="ECO:0000256" key="12">
    <source>
        <dbReference type="ARBA" id="ARBA00023008"/>
    </source>
</evidence>
<evidence type="ECO:0000256" key="15">
    <source>
        <dbReference type="RuleBase" id="RU362081"/>
    </source>
</evidence>
<dbReference type="InterPro" id="IPR044492">
    <property type="entry name" value="P_typ_ATPase_HD_dom"/>
</dbReference>
<gene>
    <name evidence="18" type="ORF">GBAR_LOCUS1909</name>
</gene>
<keyword evidence="19" id="KW-1185">Reference proteome</keyword>
<dbReference type="EC" id="7.2.2.8" evidence="2"/>
<dbReference type="GO" id="GO:0005802">
    <property type="term" value="C:trans-Golgi network"/>
    <property type="evidence" value="ECO:0007669"/>
    <property type="project" value="UniProtKB-ARBA"/>
</dbReference>
<dbReference type="PRINTS" id="PR00942">
    <property type="entry name" value="CUATPASEI"/>
</dbReference>
<dbReference type="InterPro" id="IPR008250">
    <property type="entry name" value="ATPase_P-typ_transduc_dom_A_sf"/>
</dbReference>
<keyword evidence="14 15" id="KW-0472">Membrane</keyword>
<feature type="domain" description="HMA" evidence="17">
    <location>
        <begin position="80"/>
        <end position="146"/>
    </location>
</feature>
<feature type="transmembrane region" description="Helical" evidence="15">
    <location>
        <begin position="415"/>
        <end position="434"/>
    </location>
</feature>
<dbReference type="GO" id="GO:0005524">
    <property type="term" value="F:ATP binding"/>
    <property type="evidence" value="ECO:0007669"/>
    <property type="project" value="UniProtKB-UniRule"/>
</dbReference>
<dbReference type="FunFam" id="2.70.150.10:FF:000002">
    <property type="entry name" value="Copper-transporting ATPase 1, putative"/>
    <property type="match status" value="1"/>
</dbReference>
<keyword evidence="10" id="KW-1278">Translocase</keyword>
<dbReference type="InterPro" id="IPR036163">
    <property type="entry name" value="HMA_dom_sf"/>
</dbReference>
<dbReference type="PANTHER" id="PTHR46594">
    <property type="entry name" value="P-TYPE CATION-TRANSPORTING ATPASE"/>
    <property type="match status" value="1"/>
</dbReference>
<keyword evidence="3" id="KW-0813">Transport</keyword>
<evidence type="ECO:0000256" key="14">
    <source>
        <dbReference type="ARBA" id="ARBA00023136"/>
    </source>
</evidence>
<dbReference type="InterPro" id="IPR017969">
    <property type="entry name" value="Heavy-metal-associated_CS"/>
</dbReference>
<dbReference type="SFLD" id="SFLDS00003">
    <property type="entry name" value="Haloacid_Dehalogenase"/>
    <property type="match status" value="1"/>
</dbReference>
<keyword evidence="12" id="KW-0186">Copper</keyword>
<organism evidence="18 19">
    <name type="scientific">Geodia barretti</name>
    <name type="common">Barrett's horny sponge</name>
    <dbReference type="NCBI Taxonomy" id="519541"/>
    <lineage>
        <taxon>Eukaryota</taxon>
        <taxon>Metazoa</taxon>
        <taxon>Porifera</taxon>
        <taxon>Demospongiae</taxon>
        <taxon>Heteroscleromorpha</taxon>
        <taxon>Tetractinellida</taxon>
        <taxon>Astrophorina</taxon>
        <taxon>Geodiidae</taxon>
        <taxon>Geodia</taxon>
    </lineage>
</organism>
<evidence type="ECO:0000256" key="9">
    <source>
        <dbReference type="ARBA" id="ARBA00022840"/>
    </source>
</evidence>